<accession>A0A5B7CTJ2</accession>
<sequence>MATPAPSTTTYLSPGILHQVCHLCPRLHYLPTGPWLVVFLGQPHHHTLQAWHRWELQSFEVTPNTGRVLVGELIEERCHIIHVAAKQSRHIHGVHQADQTPARHQAVRRLEPHHPTIGGRVTNGAPRVRPQRPEKWCYGGTHTKAVPVATDKALPPEEPPVTTQSSCSRPDVGYLKEERRNFCGEDLKQ</sequence>
<evidence type="ECO:0000256" key="1">
    <source>
        <dbReference type="SAM" id="MobiDB-lite"/>
    </source>
</evidence>
<dbReference type="AlphaFoldDB" id="A0A5B7CTJ2"/>
<reference evidence="2 3" key="1">
    <citation type="submission" date="2019-05" db="EMBL/GenBank/DDBJ databases">
        <title>Another draft genome of Portunus trituberculatus and its Hox gene families provides insights of decapod evolution.</title>
        <authorList>
            <person name="Jeong J.-H."/>
            <person name="Song I."/>
            <person name="Kim S."/>
            <person name="Choi T."/>
            <person name="Kim D."/>
            <person name="Ryu S."/>
            <person name="Kim W."/>
        </authorList>
    </citation>
    <scope>NUCLEOTIDE SEQUENCE [LARGE SCALE GENOMIC DNA]</scope>
    <source>
        <tissue evidence="2">Muscle</tissue>
    </source>
</reference>
<organism evidence="2 3">
    <name type="scientific">Portunus trituberculatus</name>
    <name type="common">Swimming crab</name>
    <name type="synonym">Neptunus trituberculatus</name>
    <dbReference type="NCBI Taxonomy" id="210409"/>
    <lineage>
        <taxon>Eukaryota</taxon>
        <taxon>Metazoa</taxon>
        <taxon>Ecdysozoa</taxon>
        <taxon>Arthropoda</taxon>
        <taxon>Crustacea</taxon>
        <taxon>Multicrustacea</taxon>
        <taxon>Malacostraca</taxon>
        <taxon>Eumalacostraca</taxon>
        <taxon>Eucarida</taxon>
        <taxon>Decapoda</taxon>
        <taxon>Pleocyemata</taxon>
        <taxon>Brachyura</taxon>
        <taxon>Eubrachyura</taxon>
        <taxon>Portunoidea</taxon>
        <taxon>Portunidae</taxon>
        <taxon>Portuninae</taxon>
        <taxon>Portunus</taxon>
    </lineage>
</organism>
<evidence type="ECO:0000313" key="3">
    <source>
        <dbReference type="Proteomes" id="UP000324222"/>
    </source>
</evidence>
<keyword evidence="3" id="KW-1185">Reference proteome</keyword>
<dbReference type="EMBL" id="VSRR010000222">
    <property type="protein sequence ID" value="MPC12555.1"/>
    <property type="molecule type" value="Genomic_DNA"/>
</dbReference>
<comment type="caution">
    <text evidence="2">The sequence shown here is derived from an EMBL/GenBank/DDBJ whole genome shotgun (WGS) entry which is preliminary data.</text>
</comment>
<protein>
    <submittedName>
        <fullName evidence="2">Uncharacterized protein</fullName>
    </submittedName>
</protein>
<proteinExistence type="predicted"/>
<feature type="region of interest" description="Disordered" evidence="1">
    <location>
        <begin position="114"/>
        <end position="174"/>
    </location>
</feature>
<name>A0A5B7CTJ2_PORTR</name>
<evidence type="ECO:0000313" key="2">
    <source>
        <dbReference type="EMBL" id="MPC12555.1"/>
    </source>
</evidence>
<gene>
    <name evidence="2" type="ORF">E2C01_005254</name>
</gene>
<dbReference type="Proteomes" id="UP000324222">
    <property type="component" value="Unassembled WGS sequence"/>
</dbReference>